<reference evidence="10" key="2">
    <citation type="journal article" date="2014" name="Int. J. Syst. Evol. Microbiol.">
        <title>Complete genome sequence of Corynebacterium casei LMG S-19264T (=DSM 44701T), isolated from a smear-ripened cheese.</title>
        <authorList>
            <consortium name="US DOE Joint Genome Institute (JGI-PGF)"/>
            <person name="Walter F."/>
            <person name="Albersmeier A."/>
            <person name="Kalinowski J."/>
            <person name="Ruckert C."/>
        </authorList>
    </citation>
    <scope>NUCLEOTIDE SEQUENCE</scope>
    <source>
        <strain evidence="10">CGMCC 1.8885</strain>
    </source>
</reference>
<dbReference type="GO" id="GO:0006104">
    <property type="term" value="P:succinyl-CoA metabolic process"/>
    <property type="evidence" value="ECO:0007669"/>
    <property type="project" value="TreeGrafter"/>
</dbReference>
<sequence>MNICGPPHTHRGVIPTTGGKTVKLHEYQGKEVLREFGVNVQEGKVATTPEEVQAIYKEYGQPVVVKAQVHVGGRGKAGGVKFSATEEKALENARNILGMDIKGLTVEKVLVTKAVDIDAGTEYYVGMIVDRNVQSYTLMASAEGGMEIEEVAAATPEKIIKHRVDPVTGLRPYEAREVAIKAGFKGNLNKIADMMVKMSKAAFERDAVLVEINPLFVDADGNPLALDTKFEVDDNAMYRHKDIAHYRELSAEHPLEVEASEYGFAYVKLDDGNVGVLGNGAGIVMTTLDVVNRAGAKPANFLDIGGGAKADVVYNAVKLVSKDPDVKAIFINIFGGITRADEVAKGVIQALDEGILTKPVRMRIAGTAEDEAKALLAEKNSDLIKMYPTMFEAAGEAAKEANALGGK</sequence>
<feature type="binding site" evidence="7">
    <location>
        <begin position="336"/>
        <end position="338"/>
    </location>
    <ligand>
        <name>substrate</name>
        <note>ligand shared with subunit alpha</note>
    </ligand>
</feature>
<dbReference type="PROSITE" id="PS01217">
    <property type="entry name" value="SUCCINYL_COA_LIG_3"/>
    <property type="match status" value="1"/>
</dbReference>
<dbReference type="Proteomes" id="UP000652720">
    <property type="component" value="Unassembled WGS sequence"/>
</dbReference>
<feature type="binding site" evidence="7">
    <location>
        <begin position="73"/>
        <end position="75"/>
    </location>
    <ligand>
        <name>ATP</name>
        <dbReference type="ChEBI" id="CHEBI:30616"/>
    </ligand>
</feature>
<dbReference type="AlphaFoldDB" id="A0AAV4K3K5"/>
<comment type="catalytic activity">
    <reaction evidence="7">
        <text>succinate + ATP + CoA = succinyl-CoA + ADP + phosphate</text>
        <dbReference type="Rhea" id="RHEA:17661"/>
        <dbReference type="ChEBI" id="CHEBI:30031"/>
        <dbReference type="ChEBI" id="CHEBI:30616"/>
        <dbReference type="ChEBI" id="CHEBI:43474"/>
        <dbReference type="ChEBI" id="CHEBI:57287"/>
        <dbReference type="ChEBI" id="CHEBI:57292"/>
        <dbReference type="ChEBI" id="CHEBI:456216"/>
        <dbReference type="EC" id="6.2.1.5"/>
    </reaction>
</comment>
<reference evidence="12" key="3">
    <citation type="journal article" date="2019" name="Int. J. Syst. Evol. Microbiol.">
        <title>The Global Catalogue of Microorganisms (GCM) 10K type strain sequencing project: providing services to taxonomists for standard genome sequencing and annotation.</title>
        <authorList>
            <consortium name="The Broad Institute Genomics Platform"/>
            <consortium name="The Broad Institute Genome Sequencing Center for Infectious Disease"/>
            <person name="Wu L."/>
            <person name="Ma J."/>
        </authorList>
    </citation>
    <scope>NUCLEOTIDE SEQUENCE [LARGE SCALE GENOMIC DNA]</scope>
    <source>
        <strain evidence="12">CGMCC 1.8884</strain>
    </source>
</reference>
<keyword evidence="7 8" id="KW-0067">ATP-binding</keyword>
<dbReference type="PIRSF" id="PIRSF001554">
    <property type="entry name" value="SucCS_beta"/>
    <property type="match status" value="1"/>
</dbReference>
<comment type="caution">
    <text evidence="7">Lacks conserved residue(s) required for the propagation of feature annotation.</text>
</comment>
<evidence type="ECO:0000256" key="4">
    <source>
        <dbReference type="ARBA" id="ARBA00022723"/>
    </source>
</evidence>
<evidence type="ECO:0000256" key="7">
    <source>
        <dbReference type="HAMAP-Rule" id="MF_00558"/>
    </source>
</evidence>
<dbReference type="GO" id="GO:0005829">
    <property type="term" value="C:cytosol"/>
    <property type="evidence" value="ECO:0007669"/>
    <property type="project" value="TreeGrafter"/>
</dbReference>
<comment type="subunit">
    <text evidence="7">Heterotetramer of two alpha and two beta subunits.</text>
</comment>
<accession>A0AAV4K3K5</accession>
<keyword evidence="3 7" id="KW-0436">Ligase</keyword>
<organism evidence="10 13">
    <name type="scientific">Deinococcus wulumuqiensis</name>
    <dbReference type="NCBI Taxonomy" id="980427"/>
    <lineage>
        <taxon>Bacteria</taxon>
        <taxon>Thermotogati</taxon>
        <taxon>Deinococcota</taxon>
        <taxon>Deinococci</taxon>
        <taxon>Deinococcales</taxon>
        <taxon>Deinococcaceae</taxon>
        <taxon>Deinococcus</taxon>
    </lineage>
</organism>
<feature type="binding site" evidence="7">
    <location>
        <position position="213"/>
    </location>
    <ligand>
        <name>Mg(2+)</name>
        <dbReference type="ChEBI" id="CHEBI:18420"/>
    </ligand>
</feature>
<dbReference type="EMBL" id="BMLZ01000020">
    <property type="protein sequence ID" value="GGP30101.1"/>
    <property type="molecule type" value="Genomic_DNA"/>
</dbReference>
<dbReference type="HAMAP" id="MF_00558">
    <property type="entry name" value="Succ_CoA_beta"/>
    <property type="match status" value="1"/>
</dbReference>
<dbReference type="InterPro" id="IPR016102">
    <property type="entry name" value="Succinyl-CoA_synth-like"/>
</dbReference>
<keyword evidence="12" id="KW-1185">Reference proteome</keyword>
<dbReference type="FunFam" id="3.30.470.20:FF:000002">
    <property type="entry name" value="Succinate--CoA ligase [ADP-forming] subunit beta"/>
    <property type="match status" value="1"/>
</dbReference>
<dbReference type="InterPro" id="IPR017866">
    <property type="entry name" value="Succ-CoA_synthase_bsu_CS"/>
</dbReference>
<name>A0AAV4K3K5_9DEIO</name>
<dbReference type="PROSITE" id="PS50975">
    <property type="entry name" value="ATP_GRASP"/>
    <property type="match status" value="1"/>
</dbReference>
<dbReference type="PANTHER" id="PTHR11815:SF10">
    <property type="entry name" value="SUCCINATE--COA LIGASE [GDP-FORMING] SUBUNIT BETA, MITOCHONDRIAL"/>
    <property type="match status" value="1"/>
</dbReference>
<evidence type="ECO:0000313" key="13">
    <source>
        <dbReference type="Proteomes" id="UP000652720"/>
    </source>
</evidence>
<evidence type="ECO:0000256" key="3">
    <source>
        <dbReference type="ARBA" id="ARBA00022598"/>
    </source>
</evidence>
<dbReference type="PANTHER" id="PTHR11815">
    <property type="entry name" value="SUCCINYL-COA SYNTHETASE BETA CHAIN"/>
    <property type="match status" value="1"/>
</dbReference>
<evidence type="ECO:0000313" key="11">
    <source>
        <dbReference type="EMBL" id="GGP30101.1"/>
    </source>
</evidence>
<evidence type="ECO:0000313" key="12">
    <source>
        <dbReference type="Proteomes" id="UP000630135"/>
    </source>
</evidence>
<comment type="catalytic activity">
    <reaction evidence="7">
        <text>GTP + succinate + CoA = succinyl-CoA + GDP + phosphate</text>
        <dbReference type="Rhea" id="RHEA:22120"/>
        <dbReference type="ChEBI" id="CHEBI:30031"/>
        <dbReference type="ChEBI" id="CHEBI:37565"/>
        <dbReference type="ChEBI" id="CHEBI:43474"/>
        <dbReference type="ChEBI" id="CHEBI:57287"/>
        <dbReference type="ChEBI" id="CHEBI:57292"/>
        <dbReference type="ChEBI" id="CHEBI:58189"/>
    </reaction>
</comment>
<dbReference type="Gene3D" id="3.30.1490.20">
    <property type="entry name" value="ATP-grasp fold, A domain"/>
    <property type="match status" value="1"/>
</dbReference>
<dbReference type="SUPFAM" id="SSF56059">
    <property type="entry name" value="Glutathione synthetase ATP-binding domain-like"/>
    <property type="match status" value="1"/>
</dbReference>
<feature type="binding site" evidence="7">
    <location>
        <position position="66"/>
    </location>
    <ligand>
        <name>ATP</name>
        <dbReference type="ChEBI" id="CHEBI:30616"/>
    </ligand>
</feature>
<feature type="binding site" evidence="7">
    <location>
        <position position="227"/>
    </location>
    <ligand>
        <name>Mg(2+)</name>
        <dbReference type="ChEBI" id="CHEBI:18420"/>
    </ligand>
</feature>
<dbReference type="Proteomes" id="UP000630135">
    <property type="component" value="Unassembled WGS sequence"/>
</dbReference>
<dbReference type="GO" id="GO:0042709">
    <property type="term" value="C:succinate-CoA ligase complex"/>
    <property type="evidence" value="ECO:0007669"/>
    <property type="project" value="TreeGrafter"/>
</dbReference>
<dbReference type="InterPro" id="IPR005809">
    <property type="entry name" value="Succ_CoA_ligase-like_bsu"/>
</dbReference>
<dbReference type="Gene3D" id="3.40.50.261">
    <property type="entry name" value="Succinyl-CoA synthetase domains"/>
    <property type="match status" value="1"/>
</dbReference>
<evidence type="ECO:0000259" key="9">
    <source>
        <dbReference type="PROSITE" id="PS50975"/>
    </source>
</evidence>
<keyword evidence="6 7" id="KW-0460">Magnesium</keyword>
<comment type="similarity">
    <text evidence="1 7">Belongs to the succinate/malate CoA ligase beta subunit family.</text>
</comment>
<evidence type="ECO:0000256" key="1">
    <source>
        <dbReference type="ARBA" id="ARBA00009182"/>
    </source>
</evidence>
<dbReference type="SUPFAM" id="SSF52210">
    <property type="entry name" value="Succinyl-CoA synthetase domains"/>
    <property type="match status" value="1"/>
</dbReference>
<protein>
    <recommendedName>
        <fullName evidence="7">Succinate--CoA ligase [ADP-forming] subunit beta</fullName>
        <ecNumber evidence="7">6.2.1.5</ecNumber>
    </recommendedName>
    <alternativeName>
        <fullName evidence="7">Succinyl-CoA synthetase subunit beta</fullName>
        <shortName evidence="7">SCS-beta</shortName>
    </alternativeName>
</protein>
<feature type="binding site" evidence="7">
    <location>
        <position position="122"/>
    </location>
    <ligand>
        <name>ATP</name>
        <dbReference type="ChEBI" id="CHEBI:30616"/>
    </ligand>
</feature>
<keyword evidence="4 7" id="KW-0479">Metal-binding</keyword>
<keyword evidence="5 7" id="KW-0547">Nucleotide-binding</keyword>
<dbReference type="GO" id="GO:0006099">
    <property type="term" value="P:tricarboxylic acid cycle"/>
    <property type="evidence" value="ECO:0007669"/>
    <property type="project" value="UniProtKB-UniRule"/>
</dbReference>
<comment type="caution">
    <text evidence="10">The sequence shown here is derived from an EMBL/GenBank/DDBJ whole genome shotgun (WGS) entry which is preliminary data.</text>
</comment>
<dbReference type="FunFam" id="3.30.1490.20:FF:000014">
    <property type="entry name" value="Succinate--CoA ligase [ADP-forming] subunit beta"/>
    <property type="match status" value="1"/>
</dbReference>
<comment type="cofactor">
    <cofactor evidence="7">
        <name>Mg(2+)</name>
        <dbReference type="ChEBI" id="CHEBI:18420"/>
    </cofactor>
    <text evidence="7">Binds 1 Mg(2+) ion per subunit.</text>
</comment>
<dbReference type="Pfam" id="PF08442">
    <property type="entry name" value="ATP-grasp_2"/>
    <property type="match status" value="1"/>
</dbReference>
<reference evidence="10" key="4">
    <citation type="submission" date="2023-08" db="EMBL/GenBank/DDBJ databases">
        <authorList>
            <person name="Sun Q."/>
            <person name="Zhou Y."/>
        </authorList>
    </citation>
    <scope>NUCLEOTIDE SEQUENCE</scope>
    <source>
        <strain evidence="11">CGMCC 1.8884</strain>
        <strain evidence="10">CGMCC 1.8885</strain>
    </source>
</reference>
<feature type="binding site" evidence="7">
    <location>
        <position position="279"/>
    </location>
    <ligand>
        <name>substrate</name>
        <note>ligand shared with subunit alpha</note>
    </ligand>
</feature>
<comment type="pathway">
    <text evidence="7">Carbohydrate metabolism; tricarboxylic acid cycle; succinate from succinyl-CoA (ligase route): step 1/1.</text>
</comment>
<feature type="binding site" evidence="7">
    <location>
        <position position="115"/>
    </location>
    <ligand>
        <name>ATP</name>
        <dbReference type="ChEBI" id="CHEBI:30616"/>
    </ligand>
</feature>
<dbReference type="InterPro" id="IPR013650">
    <property type="entry name" value="ATP-grasp_succ-CoA_synth-type"/>
</dbReference>
<feature type="domain" description="ATP-grasp" evidence="9">
    <location>
        <begin position="30"/>
        <end position="241"/>
    </location>
</feature>
<dbReference type="Gene3D" id="3.30.470.20">
    <property type="entry name" value="ATP-grasp fold, B domain"/>
    <property type="match status" value="1"/>
</dbReference>
<dbReference type="NCBIfam" id="NF001913">
    <property type="entry name" value="PRK00696.1"/>
    <property type="match status" value="1"/>
</dbReference>
<reference evidence="11" key="1">
    <citation type="journal article" date="2014" name="Int. J. Syst. Evol. Microbiol.">
        <title>Complete genome of a new Firmicutes species belonging to the dominant human colonic microbiota ('Ruminococcus bicirculans') reveals two chromosomes and a selective capacity to utilize plant glucans.</title>
        <authorList>
            <consortium name="NISC Comparative Sequencing Program"/>
            <person name="Wegmann U."/>
            <person name="Louis P."/>
            <person name="Goesmann A."/>
            <person name="Henrissat B."/>
            <person name="Duncan S.H."/>
            <person name="Flint H.J."/>
        </authorList>
    </citation>
    <scope>NUCLEOTIDE SEQUENCE</scope>
    <source>
        <strain evidence="11">CGMCC 1.8884</strain>
    </source>
</reference>
<proteinExistence type="inferred from homology"/>
<dbReference type="NCBIfam" id="TIGR01016">
    <property type="entry name" value="sucCoAbeta"/>
    <property type="match status" value="1"/>
</dbReference>
<dbReference type="InterPro" id="IPR011761">
    <property type="entry name" value="ATP-grasp"/>
</dbReference>
<evidence type="ECO:0000313" key="10">
    <source>
        <dbReference type="EMBL" id="GGI81903.1"/>
    </source>
</evidence>
<dbReference type="InterPro" id="IPR013815">
    <property type="entry name" value="ATP_grasp_subdomain_1"/>
</dbReference>
<dbReference type="Pfam" id="PF00549">
    <property type="entry name" value="Ligase_CoA"/>
    <property type="match status" value="1"/>
</dbReference>
<dbReference type="EC" id="6.2.1.5" evidence="7"/>
<dbReference type="EMBL" id="BMMA01000011">
    <property type="protein sequence ID" value="GGI81903.1"/>
    <property type="molecule type" value="Genomic_DNA"/>
</dbReference>
<gene>
    <name evidence="7 10" type="primary">sucC</name>
    <name evidence="11" type="ORF">GCM10008021_17520</name>
    <name evidence="10" type="ORF">GCM10010914_15170</name>
</gene>
<evidence type="ECO:0000256" key="6">
    <source>
        <dbReference type="ARBA" id="ARBA00022842"/>
    </source>
</evidence>
<dbReference type="GO" id="GO:0000287">
    <property type="term" value="F:magnesium ion binding"/>
    <property type="evidence" value="ECO:0007669"/>
    <property type="project" value="UniProtKB-UniRule"/>
</dbReference>
<dbReference type="GO" id="GO:0005524">
    <property type="term" value="F:ATP binding"/>
    <property type="evidence" value="ECO:0007669"/>
    <property type="project" value="UniProtKB-UniRule"/>
</dbReference>
<evidence type="ECO:0000256" key="5">
    <source>
        <dbReference type="ARBA" id="ARBA00022741"/>
    </source>
</evidence>
<dbReference type="FunFam" id="3.40.50.261:FF:000024">
    <property type="entry name" value="Succinate--CoA ligase [ADP-forming] subunit beta"/>
    <property type="match status" value="1"/>
</dbReference>
<keyword evidence="2 7" id="KW-0816">Tricarboxylic acid cycle</keyword>
<dbReference type="GO" id="GO:0004775">
    <property type="term" value="F:succinate-CoA ligase (ADP-forming) activity"/>
    <property type="evidence" value="ECO:0007669"/>
    <property type="project" value="UniProtKB-UniRule"/>
</dbReference>
<comment type="function">
    <text evidence="7">Succinyl-CoA synthetase functions in the citric acid cycle (TCA), coupling the hydrolysis of succinyl-CoA to the synthesis of either ATP or GTP and thus represents the only step of substrate-level phosphorylation in the TCA. The beta subunit provides nucleotide specificity of the enzyme and binds the substrate succinate, while the binding sites for coenzyme A and phosphate are found in the alpha subunit.</text>
</comment>
<dbReference type="InterPro" id="IPR005811">
    <property type="entry name" value="SUCC_ACL_C"/>
</dbReference>
<evidence type="ECO:0000256" key="2">
    <source>
        <dbReference type="ARBA" id="ARBA00022532"/>
    </source>
</evidence>
<evidence type="ECO:0000256" key="8">
    <source>
        <dbReference type="PROSITE-ProRule" id="PRU00409"/>
    </source>
</evidence>